<feature type="signal peptide" evidence="2">
    <location>
        <begin position="1"/>
        <end position="28"/>
    </location>
</feature>
<gene>
    <name evidence="3" type="ORF">KOR42_52860</name>
</gene>
<dbReference type="Proteomes" id="UP000317243">
    <property type="component" value="Unassembled WGS sequence"/>
</dbReference>
<proteinExistence type="predicted"/>
<organism evidence="3 4">
    <name type="scientific">Thalassoglobus neptunius</name>
    <dbReference type="NCBI Taxonomy" id="1938619"/>
    <lineage>
        <taxon>Bacteria</taxon>
        <taxon>Pseudomonadati</taxon>
        <taxon>Planctomycetota</taxon>
        <taxon>Planctomycetia</taxon>
        <taxon>Planctomycetales</taxon>
        <taxon>Planctomycetaceae</taxon>
        <taxon>Thalassoglobus</taxon>
    </lineage>
</organism>
<protein>
    <submittedName>
        <fullName evidence="3">Uncharacterized protein</fullName>
    </submittedName>
</protein>
<sequence length="499" mass="54511" precursor="true">MTQLSPSQFFTLVFALSLSFGFSNPASGQPSIAERVEMLPSGTNTITIVRLSEILETNRAIEEEWEAQLEERFLSGAAAIPPHIDNMVVGSLLHLTVLEEVWSATTFPLPAGTTMETIAKAHETSVESLLGRDSVRIDDRAYVTTVSSDLAAVYVPAHRQDAARWFRSLASGTTSLNSEYLKKAASTEGHVVMMIDLTAMVDPVVFRRQLKEESRYKKFASVADTLVPLVSGVRGAKLVMNVDEKISATLDIDFSSEVGKSVFSVKAILLAILDDLGASISELTSAEITANGPVATLKCELSESSFRQIVSLISLPPKTSHESVPSPPEPELTGPVDDKPQPDSGKATADYVKAINKMIDDLEVSNRRANNYERTILWHERFADRIDDLDRTGVSSLAIEYGEKIANAFRAIAASLQGQAVEVNTQQRSIVYNTHYDPGWVEASVWGGVGVRNPSVNVTSNLEEVRRNQAAAVAAGSKDRIAIWQMIRDERSRMSRVAD</sequence>
<dbReference type="OrthoDB" id="258179at2"/>
<keyword evidence="4" id="KW-1185">Reference proteome</keyword>
<evidence type="ECO:0000313" key="3">
    <source>
        <dbReference type="EMBL" id="TWT35049.1"/>
    </source>
</evidence>
<evidence type="ECO:0000256" key="1">
    <source>
        <dbReference type="SAM" id="MobiDB-lite"/>
    </source>
</evidence>
<accession>A0A5C5VB14</accession>
<feature type="region of interest" description="Disordered" evidence="1">
    <location>
        <begin position="317"/>
        <end position="347"/>
    </location>
</feature>
<dbReference type="RefSeq" id="WP_146512521.1">
    <property type="nucleotide sequence ID" value="NZ_SIHI01000076.1"/>
</dbReference>
<evidence type="ECO:0000313" key="4">
    <source>
        <dbReference type="Proteomes" id="UP000317243"/>
    </source>
</evidence>
<reference evidence="3 4" key="1">
    <citation type="submission" date="2019-02" db="EMBL/GenBank/DDBJ databases">
        <title>Deep-cultivation of Planctomycetes and their phenomic and genomic characterization uncovers novel biology.</title>
        <authorList>
            <person name="Wiegand S."/>
            <person name="Jogler M."/>
            <person name="Boedeker C."/>
            <person name="Pinto D."/>
            <person name="Vollmers J."/>
            <person name="Rivas-Marin E."/>
            <person name="Kohn T."/>
            <person name="Peeters S.H."/>
            <person name="Heuer A."/>
            <person name="Rast P."/>
            <person name="Oberbeckmann S."/>
            <person name="Bunk B."/>
            <person name="Jeske O."/>
            <person name="Meyerdierks A."/>
            <person name="Storesund J.E."/>
            <person name="Kallscheuer N."/>
            <person name="Luecker S."/>
            <person name="Lage O.M."/>
            <person name="Pohl T."/>
            <person name="Merkel B.J."/>
            <person name="Hornburger P."/>
            <person name="Mueller R.-W."/>
            <person name="Bruemmer F."/>
            <person name="Labrenz M."/>
            <person name="Spormann A.M."/>
            <person name="Op Den Camp H."/>
            <person name="Overmann J."/>
            <person name="Amann R."/>
            <person name="Jetten M.S.M."/>
            <person name="Mascher T."/>
            <person name="Medema M.H."/>
            <person name="Devos D.P."/>
            <person name="Kaster A.-K."/>
            <person name="Ovreas L."/>
            <person name="Rohde M."/>
            <person name="Galperin M.Y."/>
            <person name="Jogler C."/>
        </authorList>
    </citation>
    <scope>NUCLEOTIDE SEQUENCE [LARGE SCALE GENOMIC DNA]</scope>
    <source>
        <strain evidence="3 4">KOR42</strain>
    </source>
</reference>
<feature type="chain" id="PRO_5022962553" evidence="2">
    <location>
        <begin position="29"/>
        <end position="499"/>
    </location>
</feature>
<evidence type="ECO:0000256" key="2">
    <source>
        <dbReference type="SAM" id="SignalP"/>
    </source>
</evidence>
<keyword evidence="2" id="KW-0732">Signal</keyword>
<dbReference type="AlphaFoldDB" id="A0A5C5VB14"/>
<dbReference type="EMBL" id="SIHI01000076">
    <property type="protein sequence ID" value="TWT35049.1"/>
    <property type="molecule type" value="Genomic_DNA"/>
</dbReference>
<comment type="caution">
    <text evidence="3">The sequence shown here is derived from an EMBL/GenBank/DDBJ whole genome shotgun (WGS) entry which is preliminary data.</text>
</comment>
<name>A0A5C5VB14_9PLAN</name>